<dbReference type="Proteomes" id="UP000015105">
    <property type="component" value="Chromosome 2D"/>
</dbReference>
<evidence type="ECO:0000256" key="1">
    <source>
        <dbReference type="ARBA" id="ARBA00022801"/>
    </source>
</evidence>
<dbReference type="InterPro" id="IPR044791">
    <property type="entry name" value="Beta-glucanase/XTH"/>
</dbReference>
<feature type="region of interest" description="Disordered" evidence="3">
    <location>
        <begin position="27"/>
        <end position="50"/>
    </location>
</feature>
<name>A0A453BDC7_AEGTS</name>
<evidence type="ECO:0000256" key="4">
    <source>
        <dbReference type="SAM" id="SignalP"/>
    </source>
</evidence>
<dbReference type="EnsemblPlants" id="AET2Gv20466400.3">
    <property type="protein sequence ID" value="AET2Gv20466400.3"/>
    <property type="gene ID" value="AET2Gv20466400"/>
</dbReference>
<proteinExistence type="predicted"/>
<dbReference type="Gramene" id="AET2Gv20466400.3">
    <property type="protein sequence ID" value="AET2Gv20466400.3"/>
    <property type="gene ID" value="AET2Gv20466400"/>
</dbReference>
<dbReference type="InterPro" id="IPR000757">
    <property type="entry name" value="Beta-glucanase-like"/>
</dbReference>
<feature type="domain" description="GH16" evidence="5">
    <location>
        <begin position="179"/>
        <end position="211"/>
    </location>
</feature>
<organism evidence="6 7">
    <name type="scientific">Aegilops tauschii subsp. strangulata</name>
    <name type="common">Goatgrass</name>
    <dbReference type="NCBI Taxonomy" id="200361"/>
    <lineage>
        <taxon>Eukaryota</taxon>
        <taxon>Viridiplantae</taxon>
        <taxon>Streptophyta</taxon>
        <taxon>Embryophyta</taxon>
        <taxon>Tracheophyta</taxon>
        <taxon>Spermatophyta</taxon>
        <taxon>Magnoliopsida</taxon>
        <taxon>Liliopsida</taxon>
        <taxon>Poales</taxon>
        <taxon>Poaceae</taxon>
        <taxon>BOP clade</taxon>
        <taxon>Pooideae</taxon>
        <taxon>Triticodae</taxon>
        <taxon>Triticeae</taxon>
        <taxon>Triticinae</taxon>
        <taxon>Aegilops</taxon>
    </lineage>
</organism>
<reference evidence="6" key="4">
    <citation type="submission" date="2019-03" db="UniProtKB">
        <authorList>
            <consortium name="EnsemblPlants"/>
        </authorList>
    </citation>
    <scope>IDENTIFICATION</scope>
</reference>
<evidence type="ECO:0000256" key="2">
    <source>
        <dbReference type="ARBA" id="ARBA00023295"/>
    </source>
</evidence>
<evidence type="ECO:0000259" key="5">
    <source>
        <dbReference type="Pfam" id="PF00722"/>
    </source>
</evidence>
<keyword evidence="1" id="KW-0378">Hydrolase</keyword>
<evidence type="ECO:0000313" key="7">
    <source>
        <dbReference type="Proteomes" id="UP000015105"/>
    </source>
</evidence>
<reference evidence="6" key="3">
    <citation type="journal article" date="2017" name="Nature">
        <title>Genome sequence of the progenitor of the wheat D genome Aegilops tauschii.</title>
        <authorList>
            <person name="Luo M.C."/>
            <person name="Gu Y.Q."/>
            <person name="Puiu D."/>
            <person name="Wang H."/>
            <person name="Twardziok S.O."/>
            <person name="Deal K.R."/>
            <person name="Huo N."/>
            <person name="Zhu T."/>
            <person name="Wang L."/>
            <person name="Wang Y."/>
            <person name="McGuire P.E."/>
            <person name="Liu S."/>
            <person name="Long H."/>
            <person name="Ramasamy R.K."/>
            <person name="Rodriguez J.C."/>
            <person name="Van S.L."/>
            <person name="Yuan L."/>
            <person name="Wang Z."/>
            <person name="Xia Z."/>
            <person name="Xiao L."/>
            <person name="Anderson O.D."/>
            <person name="Ouyang S."/>
            <person name="Liang Y."/>
            <person name="Zimin A.V."/>
            <person name="Pertea G."/>
            <person name="Qi P."/>
            <person name="Bennetzen J.L."/>
            <person name="Dai X."/>
            <person name="Dawson M.W."/>
            <person name="Muller H.G."/>
            <person name="Kugler K."/>
            <person name="Rivarola-Duarte L."/>
            <person name="Spannagl M."/>
            <person name="Mayer K.F.X."/>
            <person name="Lu F.H."/>
            <person name="Bevan M.W."/>
            <person name="Leroy P."/>
            <person name="Li P."/>
            <person name="You F.M."/>
            <person name="Sun Q."/>
            <person name="Liu Z."/>
            <person name="Lyons E."/>
            <person name="Wicker T."/>
            <person name="Salzberg S.L."/>
            <person name="Devos K.M."/>
            <person name="Dvorak J."/>
        </authorList>
    </citation>
    <scope>NUCLEOTIDE SEQUENCE [LARGE SCALE GENOMIC DNA]</scope>
    <source>
        <strain evidence="6">cv. AL8/78</strain>
    </source>
</reference>
<dbReference type="PANTHER" id="PTHR31062">
    <property type="entry name" value="XYLOGLUCAN ENDOTRANSGLUCOSYLASE/HYDROLASE PROTEIN 8-RELATED"/>
    <property type="match status" value="1"/>
</dbReference>
<protein>
    <recommendedName>
        <fullName evidence="5">GH16 domain-containing protein</fullName>
    </recommendedName>
</protein>
<sequence>DQSISTLLHSPLLCLFVALPFPVPHSSSAIQSSRGLSRGGGSDGASVRRRSPGVRRRCSFLLRLLPVPGCCCGGDPVVRGQLRHHRRRGPRQDLPRRPDLVPLPRQQDGRWVPDEAEVPVRVVQHEAQARRERLRRRRHRLLHVLGPGRGAGARRAGLRVPGQPHRRAVHHPDERVPHSGVGGREMRHSLWFDPTAEFHSYSILWNPKQIV</sequence>
<keyword evidence="4" id="KW-0732">Signal</keyword>
<dbReference type="Gene3D" id="2.60.120.200">
    <property type="match status" value="1"/>
</dbReference>
<evidence type="ECO:0000313" key="6">
    <source>
        <dbReference type="EnsemblPlants" id="AET2Gv20466400.3"/>
    </source>
</evidence>
<dbReference type="AlphaFoldDB" id="A0A453BDC7"/>
<feature type="region of interest" description="Disordered" evidence="3">
    <location>
        <begin position="82"/>
        <end position="108"/>
    </location>
</feature>
<reference evidence="6" key="5">
    <citation type="journal article" date="2021" name="G3 (Bethesda)">
        <title>Aegilops tauschii genome assembly Aet v5.0 features greater sequence contiguity and improved annotation.</title>
        <authorList>
            <person name="Wang L."/>
            <person name="Zhu T."/>
            <person name="Rodriguez J.C."/>
            <person name="Deal K.R."/>
            <person name="Dubcovsky J."/>
            <person name="McGuire P.E."/>
            <person name="Lux T."/>
            <person name="Spannagl M."/>
            <person name="Mayer K.F.X."/>
            <person name="Baldrich P."/>
            <person name="Meyers B.C."/>
            <person name="Huo N."/>
            <person name="Gu Y.Q."/>
            <person name="Zhou H."/>
            <person name="Devos K.M."/>
            <person name="Bennetzen J.L."/>
            <person name="Unver T."/>
            <person name="Budak H."/>
            <person name="Gulick P.J."/>
            <person name="Galiba G."/>
            <person name="Kalapos B."/>
            <person name="Nelson D.R."/>
            <person name="Li P."/>
            <person name="You F.M."/>
            <person name="Luo M.C."/>
            <person name="Dvorak J."/>
        </authorList>
    </citation>
    <scope>NUCLEOTIDE SEQUENCE [LARGE SCALE GENOMIC DNA]</scope>
    <source>
        <strain evidence="6">cv. AL8/78</strain>
    </source>
</reference>
<dbReference type="GO" id="GO:0004553">
    <property type="term" value="F:hydrolase activity, hydrolyzing O-glycosyl compounds"/>
    <property type="evidence" value="ECO:0007669"/>
    <property type="project" value="InterPro"/>
</dbReference>
<feature type="chain" id="PRO_5019406907" description="GH16 domain-containing protein" evidence="4">
    <location>
        <begin position="30"/>
        <end position="211"/>
    </location>
</feature>
<feature type="region of interest" description="Disordered" evidence="3">
    <location>
        <begin position="147"/>
        <end position="181"/>
    </location>
</feature>
<feature type="signal peptide" evidence="4">
    <location>
        <begin position="1"/>
        <end position="29"/>
    </location>
</feature>
<reference evidence="7" key="1">
    <citation type="journal article" date="2014" name="Science">
        <title>Ancient hybridizations among the ancestral genomes of bread wheat.</title>
        <authorList>
            <consortium name="International Wheat Genome Sequencing Consortium,"/>
            <person name="Marcussen T."/>
            <person name="Sandve S.R."/>
            <person name="Heier L."/>
            <person name="Spannagl M."/>
            <person name="Pfeifer M."/>
            <person name="Jakobsen K.S."/>
            <person name="Wulff B.B."/>
            <person name="Steuernagel B."/>
            <person name="Mayer K.F."/>
            <person name="Olsen O.A."/>
        </authorList>
    </citation>
    <scope>NUCLEOTIDE SEQUENCE [LARGE SCALE GENOMIC DNA]</scope>
    <source>
        <strain evidence="7">cv. AL8/78</strain>
    </source>
</reference>
<keyword evidence="2" id="KW-0326">Glycosidase</keyword>
<dbReference type="InterPro" id="IPR013320">
    <property type="entry name" value="ConA-like_dom_sf"/>
</dbReference>
<keyword evidence="7" id="KW-1185">Reference proteome</keyword>
<feature type="compositionally biased region" description="Basic and acidic residues" evidence="3">
    <location>
        <begin position="90"/>
        <end position="99"/>
    </location>
</feature>
<dbReference type="SUPFAM" id="SSF49899">
    <property type="entry name" value="Concanavalin A-like lectins/glucanases"/>
    <property type="match status" value="1"/>
</dbReference>
<dbReference type="Pfam" id="PF00722">
    <property type="entry name" value="Glyco_hydro_16"/>
    <property type="match status" value="1"/>
</dbReference>
<reference evidence="7" key="2">
    <citation type="journal article" date="2017" name="Nat. Plants">
        <title>The Aegilops tauschii genome reveals multiple impacts of transposons.</title>
        <authorList>
            <person name="Zhao G."/>
            <person name="Zou C."/>
            <person name="Li K."/>
            <person name="Wang K."/>
            <person name="Li T."/>
            <person name="Gao L."/>
            <person name="Zhang X."/>
            <person name="Wang H."/>
            <person name="Yang Z."/>
            <person name="Liu X."/>
            <person name="Jiang W."/>
            <person name="Mao L."/>
            <person name="Kong X."/>
            <person name="Jiao Y."/>
            <person name="Jia J."/>
        </authorList>
    </citation>
    <scope>NUCLEOTIDE SEQUENCE [LARGE SCALE GENOMIC DNA]</scope>
    <source>
        <strain evidence="7">cv. AL8/78</strain>
    </source>
</reference>
<accession>A0A453BDC7</accession>
<dbReference type="GO" id="GO:0005975">
    <property type="term" value="P:carbohydrate metabolic process"/>
    <property type="evidence" value="ECO:0007669"/>
    <property type="project" value="InterPro"/>
</dbReference>
<evidence type="ECO:0000256" key="3">
    <source>
        <dbReference type="SAM" id="MobiDB-lite"/>
    </source>
</evidence>
<feature type="compositionally biased region" description="Low complexity" evidence="3">
    <location>
        <begin position="153"/>
        <end position="162"/>
    </location>
</feature>